<name>C9QHT1_VIBOR</name>
<dbReference type="InterPro" id="IPR011009">
    <property type="entry name" value="Kinase-like_dom_sf"/>
</dbReference>
<reference evidence="3 4" key="3">
    <citation type="journal article" date="2012" name="Int. J. Syst. Evol. Microbiol.">
        <title>Vibrio caribbeanicus sp. nov., isolated from the marine sponge Scleritoderma cyanea.</title>
        <authorList>
            <person name="Hoffmann M."/>
            <person name="Monday S.R."/>
            <person name="Allard M.W."/>
            <person name="Strain E.A."/>
            <person name="Whittaker P."/>
            <person name="Naum M."/>
            <person name="McCarthy P.J."/>
            <person name="Lopez J.V."/>
            <person name="Fischer M."/>
            <person name="Brown E.W."/>
        </authorList>
    </citation>
    <scope>NUCLEOTIDE SEQUENCE [LARGE SCALE GENOMIC DNA]</scope>
    <source>
        <strain evidence="3">CIP 102891</strain>
        <strain evidence="4">CIP 102891 / ATCC 33934</strain>
    </source>
</reference>
<sequence length="251" mass="28477">MARVAEEIEPLERYKPLFRALRLSQCSSLSRSVYKAYSQTHGWVSLKVAETALAKAQLTNEVRFLSTHQSRYWPRYLSSGSVADFEWLLLSFEDGVVLSSSRLKLPRLNSLIESLQNALRHLHSLNFIHGDIKPANILITSDDTVKLIDFGSVLPIGICYPSLTYSSISPRFSAPNPHFRLGHTHPKDDFFSIAVSVQSLYDRHPFQLQSITSFCQQKQTPDIGALPSRYQMLLLQSITRTQQLLTKSPIQ</sequence>
<dbReference type="Pfam" id="PF00069">
    <property type="entry name" value="Pkinase"/>
    <property type="match status" value="1"/>
</dbReference>
<dbReference type="GO" id="GO:0007165">
    <property type="term" value="P:signal transduction"/>
    <property type="evidence" value="ECO:0007669"/>
    <property type="project" value="TreeGrafter"/>
</dbReference>
<feature type="domain" description="Protein kinase" evidence="1">
    <location>
        <begin position="18"/>
        <end position="251"/>
    </location>
</feature>
<dbReference type="Gene3D" id="1.10.510.10">
    <property type="entry name" value="Transferase(Phosphotransferase) domain 1"/>
    <property type="match status" value="1"/>
</dbReference>
<keyword evidence="5" id="KW-1185">Reference proteome</keyword>
<dbReference type="OrthoDB" id="9801841at2"/>
<dbReference type="Proteomes" id="UP000002817">
    <property type="component" value="Unassembled WGS sequence"/>
</dbReference>
<dbReference type="EMBL" id="ACZV01000005">
    <property type="protein sequence ID" value="EEX92258.1"/>
    <property type="molecule type" value="Genomic_DNA"/>
</dbReference>
<gene>
    <name evidence="2" type="ORF">VIA_002903</name>
    <name evidence="3" type="ORF">VIOR3934_03814</name>
</gene>
<proteinExistence type="predicted"/>
<dbReference type="SMART" id="SM00220">
    <property type="entry name" value="S_TKc"/>
    <property type="match status" value="1"/>
</dbReference>
<dbReference type="AlphaFoldDB" id="C9QHT1"/>
<dbReference type="InterPro" id="IPR008271">
    <property type="entry name" value="Ser/Thr_kinase_AS"/>
</dbReference>
<dbReference type="SUPFAM" id="SSF56112">
    <property type="entry name" value="Protein kinase-like (PK-like)"/>
    <property type="match status" value="1"/>
</dbReference>
<dbReference type="PROSITE" id="PS00108">
    <property type="entry name" value="PROTEIN_KINASE_ST"/>
    <property type="match status" value="1"/>
</dbReference>
<reference evidence="2 5" key="1">
    <citation type="submission" date="2009-10" db="EMBL/GenBank/DDBJ databases">
        <authorList>
            <consortium name="Los Alamos National Laboratory (LANL)"/>
            <consortium name="National Microbial Pathogen Data Resource (NMPDR)"/>
            <person name="Munk A.C."/>
            <person name="Chertkov O."/>
            <person name="Tapia R."/>
            <person name="Green L."/>
            <person name="Rogers Y."/>
            <person name="Detter J.C."/>
            <person name="Bruce D."/>
            <person name="Brettin T.S."/>
            <person name="Colwell R.R."/>
            <person name="Huq A."/>
            <person name="Grim C.J."/>
            <person name="Hasan N.A."/>
            <person name="Bartels D."/>
            <person name="Vonstein V."/>
        </authorList>
    </citation>
    <scope>NUCLEOTIDE SEQUENCE [LARGE SCALE GENOMIC DNA]</scope>
    <source>
        <strain evidence="2 5">CIP 102891</strain>
    </source>
</reference>
<evidence type="ECO:0000313" key="3">
    <source>
        <dbReference type="EMBL" id="EGU53230.1"/>
    </source>
</evidence>
<reference evidence="3" key="2">
    <citation type="submission" date="2011-08" db="EMBL/GenBank/DDBJ databases">
        <authorList>
            <person name="Hoffman M."/>
            <person name="Strain E.A."/>
            <person name="Brown E."/>
            <person name="Allard M.W."/>
        </authorList>
    </citation>
    <scope>NUCLEOTIDE SEQUENCE</scope>
    <source>
        <strain evidence="3">CIP 102891</strain>
    </source>
</reference>
<dbReference type="InterPro" id="IPR052751">
    <property type="entry name" value="Plant_MAPKKK"/>
</dbReference>
<protein>
    <recommendedName>
        <fullName evidence="1">Protein kinase domain-containing protein</fullName>
    </recommendedName>
</protein>
<evidence type="ECO:0000313" key="2">
    <source>
        <dbReference type="EMBL" id="EEX92258.1"/>
    </source>
</evidence>
<dbReference type="PANTHER" id="PTHR48011">
    <property type="entry name" value="CCR4-NOT TRANSCRIPTIONAL COMPLEX SUBUNIT CAF120-RELATED"/>
    <property type="match status" value="1"/>
</dbReference>
<dbReference type="PATRIC" id="fig|675816.5.peg.489"/>
<accession>C9QHT1</accession>
<dbReference type="PANTHER" id="PTHR48011:SF7">
    <property type="entry name" value="F10K1.14 PROTEIN"/>
    <property type="match status" value="1"/>
</dbReference>
<dbReference type="PROSITE" id="PS50011">
    <property type="entry name" value="PROTEIN_KINASE_DOM"/>
    <property type="match status" value="1"/>
</dbReference>
<dbReference type="InterPro" id="IPR000719">
    <property type="entry name" value="Prot_kinase_dom"/>
</dbReference>
<dbReference type="EMBL" id="AFWH01000009">
    <property type="protein sequence ID" value="EGU53230.1"/>
    <property type="molecule type" value="Genomic_DNA"/>
</dbReference>
<comment type="caution">
    <text evidence="3">The sequence shown here is derived from an EMBL/GenBank/DDBJ whole genome shotgun (WGS) entry which is preliminary data.</text>
</comment>
<evidence type="ECO:0000313" key="5">
    <source>
        <dbReference type="Proteomes" id="UP000003515"/>
    </source>
</evidence>
<dbReference type="STRING" id="675816.VIA_002903"/>
<dbReference type="GO" id="GO:0004672">
    <property type="term" value="F:protein kinase activity"/>
    <property type="evidence" value="ECO:0007669"/>
    <property type="project" value="InterPro"/>
</dbReference>
<dbReference type="Proteomes" id="UP000003515">
    <property type="component" value="Unassembled WGS sequence"/>
</dbReference>
<dbReference type="GO" id="GO:0005524">
    <property type="term" value="F:ATP binding"/>
    <property type="evidence" value="ECO:0007669"/>
    <property type="project" value="InterPro"/>
</dbReference>
<evidence type="ECO:0000313" key="4">
    <source>
        <dbReference type="Proteomes" id="UP000002817"/>
    </source>
</evidence>
<evidence type="ECO:0000259" key="1">
    <source>
        <dbReference type="PROSITE" id="PS50011"/>
    </source>
</evidence>
<dbReference type="eggNOG" id="COG0515">
    <property type="taxonomic scope" value="Bacteria"/>
</dbReference>
<dbReference type="RefSeq" id="WP_004413907.1">
    <property type="nucleotide sequence ID" value="NZ_ACZV01000005.1"/>
</dbReference>
<organism evidence="3 4">
    <name type="scientific">Vibrio orientalis CIP 102891 = ATCC 33934</name>
    <dbReference type="NCBI Taxonomy" id="675816"/>
    <lineage>
        <taxon>Bacteria</taxon>
        <taxon>Pseudomonadati</taxon>
        <taxon>Pseudomonadota</taxon>
        <taxon>Gammaproteobacteria</taxon>
        <taxon>Vibrionales</taxon>
        <taxon>Vibrionaceae</taxon>
        <taxon>Vibrio</taxon>
        <taxon>Vibrio oreintalis group</taxon>
    </lineage>
</organism>